<dbReference type="EMBL" id="DUZY01000001">
    <property type="protein sequence ID" value="DAD20303.1"/>
    <property type="molecule type" value="Genomic_DNA"/>
</dbReference>
<accession>A0A822XKQ6</accession>
<protein>
    <submittedName>
        <fullName evidence="1">Uncharacterized protein</fullName>
    </submittedName>
</protein>
<evidence type="ECO:0000313" key="1">
    <source>
        <dbReference type="EMBL" id="DAD20303.1"/>
    </source>
</evidence>
<dbReference type="AlphaFoldDB" id="A0A822XKQ6"/>
<proteinExistence type="predicted"/>
<reference evidence="1 2" key="1">
    <citation type="journal article" date="2020" name="Mol. Biol. Evol.">
        <title>Distinct Expression and Methylation Patterns for Genes with Different Fates following a Single Whole-Genome Duplication in Flowering Plants.</title>
        <authorList>
            <person name="Shi T."/>
            <person name="Rahmani R.S."/>
            <person name="Gugger P.F."/>
            <person name="Wang M."/>
            <person name="Li H."/>
            <person name="Zhang Y."/>
            <person name="Li Z."/>
            <person name="Wang Q."/>
            <person name="Van de Peer Y."/>
            <person name="Marchal K."/>
            <person name="Chen J."/>
        </authorList>
    </citation>
    <scope>NUCLEOTIDE SEQUENCE [LARGE SCALE GENOMIC DNA]</scope>
    <source>
        <tissue evidence="1">Leaf</tissue>
    </source>
</reference>
<gene>
    <name evidence="1" type="ORF">HUJ06_021766</name>
</gene>
<keyword evidence="2" id="KW-1185">Reference proteome</keyword>
<name>A0A822XKQ6_NELNU</name>
<evidence type="ECO:0000313" key="2">
    <source>
        <dbReference type="Proteomes" id="UP000607653"/>
    </source>
</evidence>
<comment type="caution">
    <text evidence="1">The sequence shown here is derived from an EMBL/GenBank/DDBJ whole genome shotgun (WGS) entry which is preliminary data.</text>
</comment>
<organism evidence="1 2">
    <name type="scientific">Nelumbo nucifera</name>
    <name type="common">Sacred lotus</name>
    <dbReference type="NCBI Taxonomy" id="4432"/>
    <lineage>
        <taxon>Eukaryota</taxon>
        <taxon>Viridiplantae</taxon>
        <taxon>Streptophyta</taxon>
        <taxon>Embryophyta</taxon>
        <taxon>Tracheophyta</taxon>
        <taxon>Spermatophyta</taxon>
        <taxon>Magnoliopsida</taxon>
        <taxon>Proteales</taxon>
        <taxon>Nelumbonaceae</taxon>
        <taxon>Nelumbo</taxon>
    </lineage>
</organism>
<dbReference type="Proteomes" id="UP000607653">
    <property type="component" value="Unassembled WGS sequence"/>
</dbReference>
<sequence>MVVGCGYLDGGKFRGRSEGDRTCVAIRALKRMRVFLE</sequence>